<dbReference type="GO" id="GO:0008814">
    <property type="term" value="F:citrate CoA-transferase activity"/>
    <property type="evidence" value="ECO:0007669"/>
    <property type="project" value="InterPro"/>
</dbReference>
<name>W1X5T9_ECOLX</name>
<feature type="non-terminal residue" evidence="1">
    <location>
        <position position="1"/>
    </location>
</feature>
<dbReference type="InterPro" id="IPR037171">
    <property type="entry name" value="NagB/RpiA_transferase-like"/>
</dbReference>
<dbReference type="GO" id="GO:0005737">
    <property type="term" value="C:cytoplasm"/>
    <property type="evidence" value="ECO:0007669"/>
    <property type="project" value="InterPro"/>
</dbReference>
<protein>
    <submittedName>
        <fullName evidence="1">Citrate lyase alpha chain</fullName>
    </submittedName>
</protein>
<gene>
    <name evidence="1" type="ORF">Q609_ECAC01047G0001</name>
</gene>
<keyword evidence="1" id="KW-0456">Lyase</keyword>
<dbReference type="SUPFAM" id="SSF100950">
    <property type="entry name" value="NagB/RpiA/CoA transferase-like"/>
    <property type="match status" value="1"/>
</dbReference>
<accession>W1X5T9</accession>
<proteinExistence type="predicted"/>
<dbReference type="Gene3D" id="3.40.1080.10">
    <property type="entry name" value="Glutaconate Coenzyme A-transferase"/>
    <property type="match status" value="1"/>
</dbReference>
<dbReference type="PANTHER" id="PTHR40596">
    <property type="entry name" value="CITRATE LYASE ALPHA CHAIN"/>
    <property type="match status" value="1"/>
</dbReference>
<feature type="non-terminal residue" evidence="1">
    <location>
        <position position="158"/>
    </location>
</feature>
<sequence>KARDRKLCANLEEAIRRSGLQDGMTVSFHHAFRGGDLTVNMVMDVIAKMGFKNLTLASSSLSDCHAPLVEHIRQGVVTRIYTSGLRGPLAEEISRGLLAEPVQIHSHGGRVHLVQSGELNIDVAFLGVPSCDEFGNANGYTGKACCGSLGYAMVDADN</sequence>
<organism evidence="1 2">
    <name type="scientific">Escherichia coli DORA_A_5_14_21</name>
    <dbReference type="NCBI Taxonomy" id="1403943"/>
    <lineage>
        <taxon>Bacteria</taxon>
        <taxon>Pseudomonadati</taxon>
        <taxon>Pseudomonadota</taxon>
        <taxon>Gammaproteobacteria</taxon>
        <taxon>Enterobacterales</taxon>
        <taxon>Enterobacteriaceae</taxon>
        <taxon>Escherichia</taxon>
    </lineage>
</organism>
<dbReference type="GO" id="GO:0006084">
    <property type="term" value="P:acetyl-CoA metabolic process"/>
    <property type="evidence" value="ECO:0007669"/>
    <property type="project" value="InterPro"/>
</dbReference>
<comment type="caution">
    <text evidence="1">The sequence shown here is derived from an EMBL/GenBank/DDBJ whole genome shotgun (WGS) entry which is preliminary data.</text>
</comment>
<dbReference type="PANTHER" id="PTHR40596:SF1">
    <property type="entry name" value="CITRATE LYASE ALPHA CHAIN"/>
    <property type="match status" value="1"/>
</dbReference>
<dbReference type="InterPro" id="IPR006472">
    <property type="entry name" value="Citrate_lyase_asu"/>
</dbReference>
<dbReference type="AlphaFoldDB" id="W1X5T9"/>
<dbReference type="Proteomes" id="UP000018853">
    <property type="component" value="Unassembled WGS sequence"/>
</dbReference>
<reference evidence="1 2" key="1">
    <citation type="submission" date="2013-12" db="EMBL/GenBank/DDBJ databases">
        <title>A Varibaculum cambriense genome reconstructed from a premature infant gut community with otherwise low bacterial novelty that shifts toward anaerobic metabolism during the third week of life.</title>
        <authorList>
            <person name="Brown C.T."/>
            <person name="Sharon I."/>
            <person name="Thomas B.C."/>
            <person name="Castelle C.J."/>
            <person name="Morowitz M.J."/>
            <person name="Banfield J.F."/>
        </authorList>
    </citation>
    <scope>NUCLEOTIDE SEQUENCE [LARGE SCALE GENOMIC DNA]</scope>
    <source>
        <strain evidence="2">DORA_A_5_14_21</strain>
    </source>
</reference>
<evidence type="ECO:0000313" key="2">
    <source>
        <dbReference type="Proteomes" id="UP000018853"/>
    </source>
</evidence>
<dbReference type="Pfam" id="PF04223">
    <property type="entry name" value="CitF"/>
    <property type="match status" value="1"/>
</dbReference>
<dbReference type="EMBL" id="AZLZ01001047">
    <property type="protein sequence ID" value="ETJ25762.1"/>
    <property type="molecule type" value="Genomic_DNA"/>
</dbReference>
<dbReference type="GO" id="GO:0009346">
    <property type="term" value="C:ATP-independent citrate lyase complex"/>
    <property type="evidence" value="ECO:0007669"/>
    <property type="project" value="InterPro"/>
</dbReference>
<dbReference type="GO" id="GO:0016829">
    <property type="term" value="F:lyase activity"/>
    <property type="evidence" value="ECO:0007669"/>
    <property type="project" value="UniProtKB-KW"/>
</dbReference>
<evidence type="ECO:0000313" key="1">
    <source>
        <dbReference type="EMBL" id="ETJ25762.1"/>
    </source>
</evidence>